<comment type="caution">
    <text evidence="15">The sequence shown here is derived from an EMBL/GenBank/DDBJ whole genome shotgun (WGS) entry which is preliminary data.</text>
</comment>
<keyword evidence="8" id="KW-0067">ATP-binding</keyword>
<evidence type="ECO:0000259" key="14">
    <source>
        <dbReference type="PROSITE" id="PS50160"/>
    </source>
</evidence>
<keyword evidence="3" id="KW-0132">Cell division</keyword>
<keyword evidence="5" id="KW-0479">Metal-binding</keyword>
<protein>
    <recommendedName>
        <fullName evidence="1">DNA ligase (ATP)</fullName>
        <ecNumber evidence="1">6.5.1.1</ecNumber>
    </recommendedName>
</protein>
<evidence type="ECO:0000313" key="16">
    <source>
        <dbReference type="Proteomes" id="UP000028631"/>
    </source>
</evidence>
<evidence type="ECO:0000256" key="1">
    <source>
        <dbReference type="ARBA" id="ARBA00012727"/>
    </source>
</evidence>
<keyword evidence="10" id="KW-0233">DNA recombination</keyword>
<dbReference type="GO" id="GO:0003677">
    <property type="term" value="F:DNA binding"/>
    <property type="evidence" value="ECO:0007669"/>
    <property type="project" value="InterPro"/>
</dbReference>
<dbReference type="CDD" id="cd07972">
    <property type="entry name" value="OBF_DNA_ligase_Arch_LigB"/>
    <property type="match status" value="1"/>
</dbReference>
<proteinExistence type="predicted"/>
<evidence type="ECO:0000256" key="12">
    <source>
        <dbReference type="ARBA" id="ARBA00023306"/>
    </source>
</evidence>
<dbReference type="CDD" id="cd07897">
    <property type="entry name" value="Adenylation_DNA_ligase_Bac1"/>
    <property type="match status" value="1"/>
</dbReference>
<evidence type="ECO:0000256" key="13">
    <source>
        <dbReference type="ARBA" id="ARBA00034003"/>
    </source>
</evidence>
<organism evidence="15 16">
    <name type="scientific">Pseudomonas syringae</name>
    <dbReference type="NCBI Taxonomy" id="317"/>
    <lineage>
        <taxon>Bacteria</taxon>
        <taxon>Pseudomonadati</taxon>
        <taxon>Pseudomonadota</taxon>
        <taxon>Gammaproteobacteria</taxon>
        <taxon>Pseudomonadales</taxon>
        <taxon>Pseudomonadaceae</taxon>
        <taxon>Pseudomonas</taxon>
    </lineage>
</organism>
<evidence type="ECO:0000256" key="5">
    <source>
        <dbReference type="ARBA" id="ARBA00022723"/>
    </source>
</evidence>
<evidence type="ECO:0000313" key="15">
    <source>
        <dbReference type="EMBL" id="KFE56630.1"/>
    </source>
</evidence>
<dbReference type="AlphaFoldDB" id="A0A085VMG7"/>
<evidence type="ECO:0000256" key="4">
    <source>
        <dbReference type="ARBA" id="ARBA00022705"/>
    </source>
</evidence>
<keyword evidence="7" id="KW-0227">DNA damage</keyword>
<dbReference type="InterPro" id="IPR026333">
    <property type="entry name" value="ATP_dep_DNA_lig_pp_1105_fam"/>
</dbReference>
<dbReference type="PROSITE" id="PS50160">
    <property type="entry name" value="DNA_LIGASE_A3"/>
    <property type="match status" value="1"/>
</dbReference>
<dbReference type="Gene3D" id="2.40.50.140">
    <property type="entry name" value="Nucleic acid-binding proteins"/>
    <property type="match status" value="1"/>
</dbReference>
<evidence type="ECO:0000256" key="3">
    <source>
        <dbReference type="ARBA" id="ARBA00022618"/>
    </source>
</evidence>
<dbReference type="GO" id="GO:0046872">
    <property type="term" value="F:metal ion binding"/>
    <property type="evidence" value="ECO:0007669"/>
    <property type="project" value="UniProtKB-KW"/>
</dbReference>
<keyword evidence="11" id="KW-0234">DNA repair</keyword>
<keyword evidence="12" id="KW-0131">Cell cycle</keyword>
<dbReference type="InterPro" id="IPR012340">
    <property type="entry name" value="NA-bd_OB-fold"/>
</dbReference>
<dbReference type="OrthoDB" id="9767858at2"/>
<dbReference type="InterPro" id="IPR036599">
    <property type="entry name" value="DNA_ligase_N_sf"/>
</dbReference>
<evidence type="ECO:0000256" key="2">
    <source>
        <dbReference type="ARBA" id="ARBA00022598"/>
    </source>
</evidence>
<evidence type="ECO:0000256" key="7">
    <source>
        <dbReference type="ARBA" id="ARBA00022763"/>
    </source>
</evidence>
<dbReference type="Pfam" id="PF04679">
    <property type="entry name" value="DNA_ligase_A_C"/>
    <property type="match status" value="1"/>
</dbReference>
<evidence type="ECO:0000256" key="8">
    <source>
        <dbReference type="ARBA" id="ARBA00022840"/>
    </source>
</evidence>
<dbReference type="InterPro" id="IPR012308">
    <property type="entry name" value="DNA_ligase_ATP-dep_N"/>
</dbReference>
<dbReference type="SUPFAM" id="SSF56091">
    <property type="entry name" value="DNA ligase/mRNA capping enzyme, catalytic domain"/>
    <property type="match status" value="1"/>
</dbReference>
<keyword evidence="4" id="KW-0235">DNA replication</keyword>
<feature type="domain" description="ATP-dependent DNA ligase family profile" evidence="14">
    <location>
        <begin position="337"/>
        <end position="469"/>
    </location>
</feature>
<dbReference type="InterPro" id="IPR012310">
    <property type="entry name" value="DNA_ligase_ATP-dep_cent"/>
</dbReference>
<dbReference type="GO" id="GO:0005524">
    <property type="term" value="F:ATP binding"/>
    <property type="evidence" value="ECO:0007669"/>
    <property type="project" value="UniProtKB-KW"/>
</dbReference>
<dbReference type="SUPFAM" id="SSF50249">
    <property type="entry name" value="Nucleic acid-binding proteins"/>
    <property type="match status" value="1"/>
</dbReference>
<dbReference type="PANTHER" id="PTHR45674:SF13">
    <property type="entry name" value="DNA LIGASE-RELATED"/>
    <property type="match status" value="1"/>
</dbReference>
<accession>A0A085VMG7</accession>
<evidence type="ECO:0000256" key="11">
    <source>
        <dbReference type="ARBA" id="ARBA00023204"/>
    </source>
</evidence>
<dbReference type="InterPro" id="IPR012309">
    <property type="entry name" value="DNA_ligase_ATP-dep_C"/>
</dbReference>
<evidence type="ECO:0000256" key="6">
    <source>
        <dbReference type="ARBA" id="ARBA00022741"/>
    </source>
</evidence>
<dbReference type="NCBIfam" id="TIGR04120">
    <property type="entry name" value="DNA_lig_bact"/>
    <property type="match status" value="1"/>
</dbReference>
<keyword evidence="16" id="KW-1185">Reference proteome</keyword>
<dbReference type="Gene3D" id="1.10.3260.10">
    <property type="entry name" value="DNA ligase, ATP-dependent, N-terminal domain"/>
    <property type="match status" value="1"/>
</dbReference>
<dbReference type="GO" id="GO:0006260">
    <property type="term" value="P:DNA replication"/>
    <property type="evidence" value="ECO:0007669"/>
    <property type="project" value="UniProtKB-KW"/>
</dbReference>
<name>A0A085VMG7_PSESX</name>
<dbReference type="Pfam" id="PF01068">
    <property type="entry name" value="DNA_ligase_A_M"/>
    <property type="match status" value="1"/>
</dbReference>
<dbReference type="NCBIfam" id="NF006701">
    <property type="entry name" value="PRK09247.1"/>
    <property type="match status" value="1"/>
</dbReference>
<reference evidence="15 16" key="1">
    <citation type="submission" date="2014-07" db="EMBL/GenBank/DDBJ databases">
        <title>Draft Genome Sequences of Environmental Pseudomonas syringae strains.</title>
        <authorList>
            <person name="Baltrus D.A."/>
            <person name="Berge O."/>
            <person name="Morris C."/>
        </authorList>
    </citation>
    <scope>NUCLEOTIDE SEQUENCE [LARGE SCALE GENOMIC DNA]</scope>
    <source>
        <strain evidence="15 16">GAW0119</strain>
    </source>
</reference>
<dbReference type="PATRIC" id="fig|317.175.peg.1675"/>
<dbReference type="PROSITE" id="PS00697">
    <property type="entry name" value="DNA_LIGASE_A1"/>
    <property type="match status" value="1"/>
</dbReference>
<evidence type="ECO:0000256" key="9">
    <source>
        <dbReference type="ARBA" id="ARBA00022842"/>
    </source>
</evidence>
<keyword evidence="6" id="KW-0547">Nucleotide-binding</keyword>
<sequence length="568" mass="63749">MKAFAELYSRLDATTSSNAKLSAMRDYFASVPAEDAAWAVYFLSGGRPRQLVPTKLLREQAMTLGDLPEWLFEESYQAVGDLAETLSLLLPEAVHSSDQGLAVWMEEKLLPLRGLPPEELAERLPTFWSQLDRISLMVCIKLITGSFRVGVSKLLVTRALAALADIDSKRVAQRLVGYTDLSNRPTAEGFQRLIAPESEDEHAQRGGQPYPFFLAHALQQPVDQFETLLGPVDNWQVEWKWDGIRAQLVKREGRLWIWSRGEELVTDRFPELHSLVQNLPDGTVIDGEIVVWKAPEPAAPEGKAFELKDQATDQAAPSVQPFALLQQRIGRKTLGKKILEEVPVVLLAYDLLEWQGHDWRSRPQQERRTQLDALIAMCQSPVLLPSPVVSGNDWLDLSEQREASRSLGVEGMMLKAKDALYGVGRTKDMGVWWKWKVDPFSVDAVLIYAQRGHGRRASLYSDYTFAVWDGPPEASQRTLVPFAKAYSGLTDEEMRKVDAIVRKTTVEKFGPVSSVTPTLVFELGFEGIALSKRHKSGIAVRFPRMLRWRQDKSVAEADSLSTLQDLLG</sequence>
<dbReference type="PANTHER" id="PTHR45674">
    <property type="entry name" value="DNA LIGASE 1/3 FAMILY MEMBER"/>
    <property type="match status" value="1"/>
</dbReference>
<gene>
    <name evidence="15" type="ORF">IV01_08105</name>
</gene>
<keyword evidence="9" id="KW-0460">Magnesium</keyword>
<dbReference type="InterPro" id="IPR016059">
    <property type="entry name" value="DNA_ligase_ATP-dep_CS"/>
</dbReference>
<dbReference type="Pfam" id="PF04675">
    <property type="entry name" value="DNA_ligase_A_N"/>
    <property type="match status" value="1"/>
</dbReference>
<dbReference type="EMBL" id="JPQU01000025">
    <property type="protein sequence ID" value="KFE56630.1"/>
    <property type="molecule type" value="Genomic_DNA"/>
</dbReference>
<dbReference type="RefSeq" id="WP_032627504.1">
    <property type="nucleotide sequence ID" value="NZ_JPQU01000025.1"/>
</dbReference>
<dbReference type="GO" id="GO:0051301">
    <property type="term" value="P:cell division"/>
    <property type="evidence" value="ECO:0007669"/>
    <property type="project" value="UniProtKB-KW"/>
</dbReference>
<dbReference type="EC" id="6.5.1.1" evidence="1"/>
<dbReference type="InterPro" id="IPR050191">
    <property type="entry name" value="ATP-dep_DNA_ligase"/>
</dbReference>
<keyword evidence="2 15" id="KW-0436">Ligase</keyword>
<dbReference type="GO" id="GO:0006281">
    <property type="term" value="P:DNA repair"/>
    <property type="evidence" value="ECO:0007669"/>
    <property type="project" value="UniProtKB-KW"/>
</dbReference>
<dbReference type="GO" id="GO:0003910">
    <property type="term" value="F:DNA ligase (ATP) activity"/>
    <property type="evidence" value="ECO:0007669"/>
    <property type="project" value="UniProtKB-EC"/>
</dbReference>
<dbReference type="GO" id="GO:0006310">
    <property type="term" value="P:DNA recombination"/>
    <property type="evidence" value="ECO:0007669"/>
    <property type="project" value="UniProtKB-KW"/>
</dbReference>
<dbReference type="Proteomes" id="UP000028631">
    <property type="component" value="Unassembled WGS sequence"/>
</dbReference>
<comment type="catalytic activity">
    <reaction evidence="13">
        <text>ATP + (deoxyribonucleotide)n-3'-hydroxyl + 5'-phospho-(deoxyribonucleotide)m = (deoxyribonucleotide)n+m + AMP + diphosphate.</text>
        <dbReference type="EC" id="6.5.1.1"/>
    </reaction>
</comment>
<evidence type="ECO:0000256" key="10">
    <source>
        <dbReference type="ARBA" id="ARBA00023172"/>
    </source>
</evidence>
<dbReference type="Gene3D" id="3.30.470.30">
    <property type="entry name" value="DNA ligase/mRNA capping enzyme"/>
    <property type="match status" value="1"/>
</dbReference>